<evidence type="ECO:0008006" key="4">
    <source>
        <dbReference type="Google" id="ProtNLM"/>
    </source>
</evidence>
<evidence type="ECO:0000313" key="2">
    <source>
        <dbReference type="EMBL" id="MBC8543435.1"/>
    </source>
</evidence>
<comment type="caution">
    <text evidence="2">The sequence shown here is derived from an EMBL/GenBank/DDBJ whole genome shotgun (WGS) entry which is preliminary data.</text>
</comment>
<sequence length="270" mass="29388">MKKMYALLLAVMLIVSMTACTKGGGDVKADLDKIQQASTKSTEQNALDAKVSMTMKMDADGETMEIPITMDMKMKALDTAPQMYITMNMEAEGESIDIAYFNDEEYLYMEVMGIMMKCPMPEGYFNSENFMGNTAEDLANTSNLTEELVKSVKTESVDGGTKYTITFKEDQLSKILQDENGALSEFASLANTDLSGVTVDDIAESVSVNKDGYMTQLAMTFKMTVKSGSESGKMDVAMTLDVNNPGQDVTITLPDTSGAVEVTAEEMGLE</sequence>
<organism evidence="2 3">
    <name type="scientific">Bianquea renquensis</name>
    <dbReference type="NCBI Taxonomy" id="2763661"/>
    <lineage>
        <taxon>Bacteria</taxon>
        <taxon>Bacillati</taxon>
        <taxon>Bacillota</taxon>
        <taxon>Clostridia</taxon>
        <taxon>Eubacteriales</taxon>
        <taxon>Bianqueaceae</taxon>
        <taxon>Bianquea</taxon>
    </lineage>
</organism>
<name>A0A926DUD1_9FIRM</name>
<dbReference type="Pfam" id="PF20316">
    <property type="entry name" value="DUF6612"/>
    <property type="match status" value="1"/>
</dbReference>
<dbReference type="InterPro" id="IPR046720">
    <property type="entry name" value="DUF6612"/>
</dbReference>
<dbReference type="Gene3D" id="2.50.20.20">
    <property type="match status" value="1"/>
</dbReference>
<evidence type="ECO:0000313" key="3">
    <source>
        <dbReference type="Proteomes" id="UP000657006"/>
    </source>
</evidence>
<gene>
    <name evidence="2" type="ORF">H8730_07750</name>
</gene>
<feature type="chain" id="PRO_5038866116" description="Lipoprotein" evidence="1">
    <location>
        <begin position="22"/>
        <end position="270"/>
    </location>
</feature>
<dbReference type="PROSITE" id="PS51257">
    <property type="entry name" value="PROKAR_LIPOPROTEIN"/>
    <property type="match status" value="1"/>
</dbReference>
<accession>A0A926DUD1</accession>
<keyword evidence="3" id="KW-1185">Reference proteome</keyword>
<dbReference type="EMBL" id="JACRSQ010000009">
    <property type="protein sequence ID" value="MBC8543435.1"/>
    <property type="molecule type" value="Genomic_DNA"/>
</dbReference>
<dbReference type="RefSeq" id="WP_249289632.1">
    <property type="nucleotide sequence ID" value="NZ_JACRSQ010000009.1"/>
</dbReference>
<keyword evidence="1" id="KW-0732">Signal</keyword>
<protein>
    <recommendedName>
        <fullName evidence="4">Lipoprotein</fullName>
    </recommendedName>
</protein>
<proteinExistence type="predicted"/>
<dbReference type="AlphaFoldDB" id="A0A926DUD1"/>
<evidence type="ECO:0000256" key="1">
    <source>
        <dbReference type="SAM" id="SignalP"/>
    </source>
</evidence>
<reference evidence="2" key="1">
    <citation type="submission" date="2020-08" db="EMBL/GenBank/DDBJ databases">
        <title>Genome public.</title>
        <authorList>
            <person name="Liu C."/>
            <person name="Sun Q."/>
        </authorList>
    </citation>
    <scope>NUCLEOTIDE SEQUENCE</scope>
    <source>
        <strain evidence="2">NSJ-32</strain>
    </source>
</reference>
<dbReference type="Proteomes" id="UP000657006">
    <property type="component" value="Unassembled WGS sequence"/>
</dbReference>
<feature type="signal peptide" evidence="1">
    <location>
        <begin position="1"/>
        <end position="21"/>
    </location>
</feature>